<name>A0A6M3LZ48_9ZZZZ</name>
<protein>
    <submittedName>
        <fullName evidence="1">Uncharacterized protein</fullName>
    </submittedName>
</protein>
<evidence type="ECO:0000313" key="1">
    <source>
        <dbReference type="EMBL" id="QJB00611.1"/>
    </source>
</evidence>
<evidence type="ECO:0000313" key="2">
    <source>
        <dbReference type="EMBL" id="QJB04735.1"/>
    </source>
</evidence>
<proteinExistence type="predicted"/>
<reference evidence="1" key="1">
    <citation type="submission" date="2020-03" db="EMBL/GenBank/DDBJ databases">
        <title>The deep terrestrial virosphere.</title>
        <authorList>
            <person name="Holmfeldt K."/>
            <person name="Nilsson E."/>
            <person name="Simone D."/>
            <person name="Lopez-Fernandez M."/>
            <person name="Wu X."/>
            <person name="de Brujin I."/>
            <person name="Lundin D."/>
            <person name="Andersson A."/>
            <person name="Bertilsson S."/>
            <person name="Dopson M."/>
        </authorList>
    </citation>
    <scope>NUCLEOTIDE SEQUENCE</scope>
    <source>
        <strain evidence="1">MM171A00331</strain>
        <strain evidence="2">MM171B00210</strain>
    </source>
</reference>
<gene>
    <name evidence="1" type="ORF">MM171A00331_0028</name>
    <name evidence="2" type="ORF">MM171B00210_0046</name>
</gene>
<sequence>MSDEEKTEVEKAMEKDCIILFTVNEVLDAMKDVIRWSKPGWISETSDGPTLEIDTKCRGPVCATYNVFTNRCGLT</sequence>
<dbReference type="EMBL" id="MT143889">
    <property type="protein sequence ID" value="QJB04735.1"/>
    <property type="molecule type" value="Genomic_DNA"/>
</dbReference>
<dbReference type="EMBL" id="MT143697">
    <property type="protein sequence ID" value="QJB00611.1"/>
    <property type="molecule type" value="Genomic_DNA"/>
</dbReference>
<organism evidence="1">
    <name type="scientific">viral metagenome</name>
    <dbReference type="NCBI Taxonomy" id="1070528"/>
    <lineage>
        <taxon>unclassified sequences</taxon>
        <taxon>metagenomes</taxon>
        <taxon>organismal metagenomes</taxon>
    </lineage>
</organism>
<dbReference type="AlphaFoldDB" id="A0A6M3LZ48"/>
<accession>A0A6M3LZ48</accession>